<dbReference type="AlphaFoldDB" id="A0A7C9IXS1"/>
<dbReference type="RefSeq" id="WP_161124614.1">
    <property type="nucleotide sequence ID" value="NZ_VYSB01000004.1"/>
</dbReference>
<dbReference type="InterPro" id="IPR025188">
    <property type="entry name" value="DUF4113"/>
</dbReference>
<dbReference type="Pfam" id="PF13438">
    <property type="entry name" value="DUF4113"/>
    <property type="match status" value="1"/>
</dbReference>
<dbReference type="EMBL" id="VYSB01000004">
    <property type="protein sequence ID" value="MYZ51587.1"/>
    <property type="molecule type" value="Genomic_DNA"/>
</dbReference>
<evidence type="ECO:0000259" key="1">
    <source>
        <dbReference type="Pfam" id="PF13438"/>
    </source>
</evidence>
<sequence length="59" mass="6951">MQQSPLDLINDRFGKGTLRLGSTRVRSCWASEPQPSGWEMKQERRSPRYTTRWDEVLLV</sequence>
<evidence type="ECO:0000313" key="3">
    <source>
        <dbReference type="Proteomes" id="UP000481947"/>
    </source>
</evidence>
<accession>A0A7C9IXS1</accession>
<comment type="caution">
    <text evidence="2">The sequence shown here is derived from an EMBL/GenBank/DDBJ whole genome shotgun (WGS) entry which is preliminary data.</text>
</comment>
<dbReference type="Proteomes" id="UP000481947">
    <property type="component" value="Unassembled WGS sequence"/>
</dbReference>
<feature type="domain" description="DUF4113" evidence="1">
    <location>
        <begin position="6"/>
        <end position="58"/>
    </location>
</feature>
<reference evidence="2 3" key="1">
    <citation type="submission" date="2019-09" db="EMBL/GenBank/DDBJ databases">
        <title>Identification of Malikia spinosa a prominent benzene-, toluene-, and ethylbenzene-degrading bacterium: enrichment, isolation and whole genome sequencing.</title>
        <authorList>
            <person name="Tancsics A."/>
            <person name="Revesz F."/>
            <person name="Kriszt B."/>
        </authorList>
    </citation>
    <scope>NUCLEOTIDE SEQUENCE [LARGE SCALE GENOMIC DNA]</scope>
    <source>
        <strain evidence="2 3">AB6</strain>
    </source>
</reference>
<name>A0A7C9IXS1_9BURK</name>
<organism evidence="2 3">
    <name type="scientific">Malikia spinosa</name>
    <dbReference type="NCBI Taxonomy" id="86180"/>
    <lineage>
        <taxon>Bacteria</taxon>
        <taxon>Pseudomonadati</taxon>
        <taxon>Pseudomonadota</taxon>
        <taxon>Betaproteobacteria</taxon>
        <taxon>Burkholderiales</taxon>
        <taxon>Comamonadaceae</taxon>
        <taxon>Malikia</taxon>
    </lineage>
</organism>
<protein>
    <submittedName>
        <fullName evidence="2">DUF4113 domain-containing protein</fullName>
    </submittedName>
</protein>
<evidence type="ECO:0000313" key="2">
    <source>
        <dbReference type="EMBL" id="MYZ51587.1"/>
    </source>
</evidence>
<proteinExistence type="predicted"/>
<gene>
    <name evidence="2" type="ORF">F5985_05420</name>
</gene>